<dbReference type="EMBL" id="LSFN01000041">
    <property type="protein sequence ID" value="OAB71311.1"/>
    <property type="molecule type" value="Genomic_DNA"/>
</dbReference>
<evidence type="ECO:0000256" key="1">
    <source>
        <dbReference type="SAM" id="MobiDB-lite"/>
    </source>
</evidence>
<feature type="transmembrane region" description="Helical" evidence="2">
    <location>
        <begin position="6"/>
        <end position="25"/>
    </location>
</feature>
<evidence type="ECO:0000313" key="4">
    <source>
        <dbReference type="EMBL" id="OAB71311.1"/>
    </source>
</evidence>
<name>A0A167AQD4_9BACL</name>
<keyword evidence="2" id="KW-1133">Transmembrane helix</keyword>
<reference evidence="4 5" key="1">
    <citation type="submission" date="2016-02" db="EMBL/GenBank/DDBJ databases">
        <title>Paenibacillus sp. LPB0068, isolated from Crassostrea gigas.</title>
        <authorList>
            <person name="Shin S.-K."/>
            <person name="Yi H."/>
        </authorList>
    </citation>
    <scope>NUCLEOTIDE SEQUENCE [LARGE SCALE GENOMIC DNA]</scope>
    <source>
        <strain evidence="4 5">LPB0068</strain>
    </source>
</reference>
<dbReference type="AlphaFoldDB" id="A0A167AQD4"/>
<protein>
    <recommendedName>
        <fullName evidence="3">PepSY domain-containing protein</fullName>
    </recommendedName>
</protein>
<dbReference type="Gene3D" id="3.10.450.40">
    <property type="match status" value="1"/>
</dbReference>
<dbReference type="Proteomes" id="UP000077134">
    <property type="component" value="Unassembled WGS sequence"/>
</dbReference>
<sequence length="260" mass="28770">MNNKIVRLSIIVLIILGITTVGIVWKSWASSAVLLSEEEAIQIVLAQYPGEVIHSSLKNDEYVIQNRLVKGLYELRLNASEGTITSIVRLEAVVPDVLTPEKQDSEDQDQVSPDKILPDHESSVETPVQEPDADITVPTKKPTSDVGEKSTALVSRDQAAVLALKHVSGTVQSIEIRGTDSNSYYLVKMNTKNHREAVVQVNGISGAIMSVTWDDKDDRKGKNDRDSINDTHNQDHRKVDVQDNRGGKNVNDQKEVIDKK</sequence>
<organism evidence="4 5">
    <name type="scientific">Paenibacillus crassostreae</name>
    <dbReference type="NCBI Taxonomy" id="1763538"/>
    <lineage>
        <taxon>Bacteria</taxon>
        <taxon>Bacillati</taxon>
        <taxon>Bacillota</taxon>
        <taxon>Bacilli</taxon>
        <taxon>Bacillales</taxon>
        <taxon>Paenibacillaceae</taxon>
        <taxon>Paenibacillus</taxon>
    </lineage>
</organism>
<feature type="domain" description="PepSY" evidence="3">
    <location>
        <begin position="35"/>
        <end position="61"/>
    </location>
</feature>
<evidence type="ECO:0000259" key="3">
    <source>
        <dbReference type="Pfam" id="PF03413"/>
    </source>
</evidence>
<proteinExistence type="predicted"/>
<dbReference type="STRING" id="1763538.LPB68_17320"/>
<dbReference type="RefSeq" id="WP_068661224.1">
    <property type="nucleotide sequence ID" value="NZ_CP017770.1"/>
</dbReference>
<dbReference type="InterPro" id="IPR025711">
    <property type="entry name" value="PepSY"/>
</dbReference>
<keyword evidence="5" id="KW-1185">Reference proteome</keyword>
<feature type="region of interest" description="Disordered" evidence="1">
    <location>
        <begin position="99"/>
        <end position="151"/>
    </location>
</feature>
<accession>A0A167AQD4</accession>
<dbReference type="Pfam" id="PF03413">
    <property type="entry name" value="PepSY"/>
    <property type="match status" value="1"/>
</dbReference>
<evidence type="ECO:0000256" key="2">
    <source>
        <dbReference type="SAM" id="Phobius"/>
    </source>
</evidence>
<comment type="caution">
    <text evidence="4">The sequence shown here is derived from an EMBL/GenBank/DDBJ whole genome shotgun (WGS) entry which is preliminary data.</text>
</comment>
<keyword evidence="2" id="KW-0472">Membrane</keyword>
<keyword evidence="2" id="KW-0812">Transmembrane</keyword>
<dbReference type="OrthoDB" id="2476750at2"/>
<dbReference type="KEGG" id="pcx:LPB68_17320"/>
<evidence type="ECO:0000313" key="5">
    <source>
        <dbReference type="Proteomes" id="UP000077134"/>
    </source>
</evidence>
<gene>
    <name evidence="4" type="ORF">PNBC_20190</name>
</gene>
<feature type="region of interest" description="Disordered" evidence="1">
    <location>
        <begin position="215"/>
        <end position="260"/>
    </location>
</feature>